<name>A0A498HYA6_MALDO</name>
<proteinExistence type="predicted"/>
<dbReference type="AlphaFoldDB" id="A0A498HYA6"/>
<organism evidence="1 2">
    <name type="scientific">Malus domestica</name>
    <name type="common">Apple</name>
    <name type="synonym">Pyrus malus</name>
    <dbReference type="NCBI Taxonomy" id="3750"/>
    <lineage>
        <taxon>Eukaryota</taxon>
        <taxon>Viridiplantae</taxon>
        <taxon>Streptophyta</taxon>
        <taxon>Embryophyta</taxon>
        <taxon>Tracheophyta</taxon>
        <taxon>Spermatophyta</taxon>
        <taxon>Magnoliopsida</taxon>
        <taxon>eudicotyledons</taxon>
        <taxon>Gunneridae</taxon>
        <taxon>Pentapetalae</taxon>
        <taxon>rosids</taxon>
        <taxon>fabids</taxon>
        <taxon>Rosales</taxon>
        <taxon>Rosaceae</taxon>
        <taxon>Amygdaloideae</taxon>
        <taxon>Maleae</taxon>
        <taxon>Malus</taxon>
    </lineage>
</organism>
<keyword evidence="2" id="KW-1185">Reference proteome</keyword>
<gene>
    <name evidence="1" type="ORF">DVH24_029855</name>
</gene>
<evidence type="ECO:0000313" key="2">
    <source>
        <dbReference type="Proteomes" id="UP000290289"/>
    </source>
</evidence>
<sequence length="264" mass="29693">MDVKEQDKLVKDVKDKAKTKTKRVKYLENNKVAAGVNKGRLVDDFLEEALTYLDSDQAAKAKEIIQGIRLYVSQCDEIKDKAAAVEEMIQGALAFIEQDSLDEAEEVIHGAMTYLDNDDDVKQLSKADHAKGVKYLEQDKAERGIEKALFVHEVLKALSYIDKKQVEQAKEIVQAVVMYVVPDDTMKDKATTSMDMMDGALTFLQQDQMDKAKEMIQGAMTYLKGDEYVKEADKLLRGMDVKEQDKLVKGVKEKAEAKAKSQIS</sequence>
<dbReference type="Proteomes" id="UP000290289">
    <property type="component" value="Chromosome 15"/>
</dbReference>
<dbReference type="EMBL" id="RDQH01000341">
    <property type="protein sequence ID" value="RXH75134.1"/>
    <property type="molecule type" value="Genomic_DNA"/>
</dbReference>
<protein>
    <submittedName>
        <fullName evidence="1">Uncharacterized protein</fullName>
    </submittedName>
</protein>
<evidence type="ECO:0000313" key="1">
    <source>
        <dbReference type="EMBL" id="RXH75134.1"/>
    </source>
</evidence>
<accession>A0A498HYA6</accession>
<reference evidence="1 2" key="1">
    <citation type="submission" date="2018-10" db="EMBL/GenBank/DDBJ databases">
        <title>A high-quality apple genome assembly.</title>
        <authorList>
            <person name="Hu J."/>
        </authorList>
    </citation>
    <scope>NUCLEOTIDE SEQUENCE [LARGE SCALE GENOMIC DNA]</scope>
    <source>
        <strain evidence="2">cv. HFTH1</strain>
        <tissue evidence="1">Young leaf</tissue>
    </source>
</reference>
<comment type="caution">
    <text evidence="1">The sequence shown here is derived from an EMBL/GenBank/DDBJ whole genome shotgun (WGS) entry which is preliminary data.</text>
</comment>